<dbReference type="EMBL" id="LAZR01045800">
    <property type="protein sequence ID" value="KKK98008.1"/>
    <property type="molecule type" value="Genomic_DNA"/>
</dbReference>
<evidence type="ECO:0000313" key="1">
    <source>
        <dbReference type="EMBL" id="KKK98008.1"/>
    </source>
</evidence>
<evidence type="ECO:0008006" key="2">
    <source>
        <dbReference type="Google" id="ProtNLM"/>
    </source>
</evidence>
<feature type="non-terminal residue" evidence="1">
    <location>
        <position position="242"/>
    </location>
</feature>
<accession>A0A0F8ZVX6</accession>
<sequence length="242" mass="27760">MTKFQTKVKRKHKPHQAYYNKAGTRLPSCTTITGVMNKPFLVPWANKLGLEGIDVKAYVDSLAKAGTCAHLMVEMYYREREPDVSAFTPDQQVLAKISFGKFEEWQHENNFEPIEIDGEKTIELNLVSEKYQFGGKSDLYGMLHGKRTLLDVKTAKAVYSDHFTQAGGYEITLEENSFPVDDVRILRIGRGENETFECAGINPKMRKLHIERFIVCRELYELNKYIGGKTMTSIVKYNRDQS</sequence>
<gene>
    <name evidence="1" type="ORF">LCGC14_2647070</name>
</gene>
<protein>
    <recommendedName>
        <fullName evidence="2">PD-(D/E)XK endonuclease-like domain-containing protein</fullName>
    </recommendedName>
</protein>
<comment type="caution">
    <text evidence="1">The sequence shown here is derived from an EMBL/GenBank/DDBJ whole genome shotgun (WGS) entry which is preliminary data.</text>
</comment>
<name>A0A0F8ZVX6_9ZZZZ</name>
<organism evidence="1">
    <name type="scientific">marine sediment metagenome</name>
    <dbReference type="NCBI Taxonomy" id="412755"/>
    <lineage>
        <taxon>unclassified sequences</taxon>
        <taxon>metagenomes</taxon>
        <taxon>ecological metagenomes</taxon>
    </lineage>
</organism>
<proteinExistence type="predicted"/>
<reference evidence="1" key="1">
    <citation type="journal article" date="2015" name="Nature">
        <title>Complex archaea that bridge the gap between prokaryotes and eukaryotes.</title>
        <authorList>
            <person name="Spang A."/>
            <person name="Saw J.H."/>
            <person name="Jorgensen S.L."/>
            <person name="Zaremba-Niedzwiedzka K."/>
            <person name="Martijn J."/>
            <person name="Lind A.E."/>
            <person name="van Eijk R."/>
            <person name="Schleper C."/>
            <person name="Guy L."/>
            <person name="Ettema T.J."/>
        </authorList>
    </citation>
    <scope>NUCLEOTIDE SEQUENCE</scope>
</reference>
<dbReference type="AlphaFoldDB" id="A0A0F8ZVX6"/>